<organism evidence="4 5">
    <name type="scientific">Tepidibacter formicigenes DSM 15518</name>
    <dbReference type="NCBI Taxonomy" id="1123349"/>
    <lineage>
        <taxon>Bacteria</taxon>
        <taxon>Bacillati</taxon>
        <taxon>Bacillota</taxon>
        <taxon>Clostridia</taxon>
        <taxon>Peptostreptococcales</taxon>
        <taxon>Peptostreptococcaceae</taxon>
        <taxon>Tepidibacter</taxon>
    </lineage>
</organism>
<dbReference type="OrthoDB" id="9790355at2"/>
<evidence type="ECO:0000313" key="4">
    <source>
        <dbReference type="EMBL" id="SHJ51565.1"/>
    </source>
</evidence>
<dbReference type="EMBL" id="FRAE01000006">
    <property type="protein sequence ID" value="SHJ51565.1"/>
    <property type="molecule type" value="Genomic_DNA"/>
</dbReference>
<dbReference type="SUPFAM" id="SSF54631">
    <property type="entry name" value="CBS-domain pair"/>
    <property type="match status" value="1"/>
</dbReference>
<dbReference type="InterPro" id="IPR000644">
    <property type="entry name" value="CBS_dom"/>
</dbReference>
<name>A0A1M6JXY4_9FIRM</name>
<dbReference type="Gene3D" id="3.10.580.10">
    <property type="entry name" value="CBS-domain"/>
    <property type="match status" value="1"/>
</dbReference>
<evidence type="ECO:0000259" key="3">
    <source>
        <dbReference type="PROSITE" id="PS51371"/>
    </source>
</evidence>
<evidence type="ECO:0000313" key="5">
    <source>
        <dbReference type="Proteomes" id="UP000242497"/>
    </source>
</evidence>
<reference evidence="5" key="1">
    <citation type="submission" date="2016-11" db="EMBL/GenBank/DDBJ databases">
        <authorList>
            <person name="Varghese N."/>
            <person name="Submissions S."/>
        </authorList>
    </citation>
    <scope>NUCLEOTIDE SEQUENCE [LARGE SCALE GENOMIC DNA]</scope>
    <source>
        <strain evidence="5">DSM 15518</strain>
    </source>
</reference>
<dbReference type="Proteomes" id="UP000242497">
    <property type="component" value="Unassembled WGS sequence"/>
</dbReference>
<dbReference type="PANTHER" id="PTHR43080">
    <property type="entry name" value="CBS DOMAIN-CONTAINING PROTEIN CBSX3, MITOCHONDRIAL"/>
    <property type="match status" value="1"/>
</dbReference>
<evidence type="ECO:0000256" key="1">
    <source>
        <dbReference type="ARBA" id="ARBA00023122"/>
    </source>
</evidence>
<feature type="domain" description="CBS" evidence="3">
    <location>
        <begin position="7"/>
        <end position="64"/>
    </location>
</feature>
<keyword evidence="5" id="KW-1185">Reference proteome</keyword>
<sequence length="127" mass="14445">MLTSKIMNYYVISINTKTSIGEALDIMEKNNINGLPVVDDYKNLKGIIVKTDIYRFLMYEGHNKAYPVELAMTKNVLSVNKDEDIYSVGKKLREKNIIAMPVVDDNKVVGIISIEDILDYLLKNTVK</sequence>
<dbReference type="SMART" id="SM00116">
    <property type="entry name" value="CBS"/>
    <property type="match status" value="2"/>
</dbReference>
<protein>
    <submittedName>
        <fullName evidence="4">CBS domain-containing protein</fullName>
    </submittedName>
</protein>
<dbReference type="STRING" id="1123349.SAMN02744037_00211"/>
<gene>
    <name evidence="4" type="ORF">SAMN02744037_00211</name>
</gene>
<keyword evidence="1 2" id="KW-0129">CBS domain</keyword>
<dbReference type="Pfam" id="PF00571">
    <property type="entry name" value="CBS"/>
    <property type="match status" value="2"/>
</dbReference>
<accession>A0A1M6JXY4</accession>
<dbReference type="RefSeq" id="WP_072886559.1">
    <property type="nucleotide sequence ID" value="NZ_FRAE01000006.1"/>
</dbReference>
<dbReference type="PANTHER" id="PTHR43080:SF2">
    <property type="entry name" value="CBS DOMAIN-CONTAINING PROTEIN"/>
    <property type="match status" value="1"/>
</dbReference>
<dbReference type="CDD" id="cd02205">
    <property type="entry name" value="CBS_pair_SF"/>
    <property type="match status" value="1"/>
</dbReference>
<proteinExistence type="predicted"/>
<dbReference type="InterPro" id="IPR046342">
    <property type="entry name" value="CBS_dom_sf"/>
</dbReference>
<evidence type="ECO:0000256" key="2">
    <source>
        <dbReference type="PROSITE-ProRule" id="PRU00703"/>
    </source>
</evidence>
<dbReference type="AlphaFoldDB" id="A0A1M6JXY4"/>
<dbReference type="PROSITE" id="PS51371">
    <property type="entry name" value="CBS"/>
    <property type="match status" value="2"/>
</dbReference>
<feature type="domain" description="CBS" evidence="3">
    <location>
        <begin position="72"/>
        <end position="127"/>
    </location>
</feature>
<dbReference type="InterPro" id="IPR051257">
    <property type="entry name" value="Diverse_CBS-Domain"/>
</dbReference>